<keyword evidence="2" id="KW-1185">Reference proteome</keyword>
<evidence type="ECO:0000313" key="2">
    <source>
        <dbReference type="Proteomes" id="UP001159363"/>
    </source>
</evidence>
<accession>A0ABQ9I221</accession>
<proteinExistence type="predicted"/>
<reference evidence="1 2" key="1">
    <citation type="submission" date="2023-02" db="EMBL/GenBank/DDBJ databases">
        <title>LHISI_Scaffold_Assembly.</title>
        <authorList>
            <person name="Stuart O.P."/>
            <person name="Cleave R."/>
            <person name="Magrath M.J.L."/>
            <person name="Mikheyev A.S."/>
        </authorList>
    </citation>
    <scope>NUCLEOTIDE SEQUENCE [LARGE SCALE GENOMIC DNA]</scope>
    <source>
        <strain evidence="1">Daus_M_001</strain>
        <tissue evidence="1">Leg muscle</tissue>
    </source>
</reference>
<sequence length="216" mass="25380">MLLNTYHVNVTYKVYWSIFTQEFDIKFGFPRSDTCSISDTLNPECSNEERKKLETEKKKKKKQLLKAEAFRKKIFRRQARAGNIVYLSFSYMQNLPLPHLKTNAHNVFGVHDLGSDSVTMFTYHDGDGRKGNNKATSMLLTYINNSNEPLDNFILIDFSLIDKKKRYIESVKLPEEWDSIIQEARKKPSPFSVVNMHYRDFVNMKATMDNYFFEIT</sequence>
<organism evidence="1 2">
    <name type="scientific">Dryococelus australis</name>
    <dbReference type="NCBI Taxonomy" id="614101"/>
    <lineage>
        <taxon>Eukaryota</taxon>
        <taxon>Metazoa</taxon>
        <taxon>Ecdysozoa</taxon>
        <taxon>Arthropoda</taxon>
        <taxon>Hexapoda</taxon>
        <taxon>Insecta</taxon>
        <taxon>Pterygota</taxon>
        <taxon>Neoptera</taxon>
        <taxon>Polyneoptera</taxon>
        <taxon>Phasmatodea</taxon>
        <taxon>Verophasmatodea</taxon>
        <taxon>Anareolatae</taxon>
        <taxon>Phasmatidae</taxon>
        <taxon>Eurycanthinae</taxon>
        <taxon>Dryococelus</taxon>
    </lineage>
</organism>
<dbReference type="Proteomes" id="UP001159363">
    <property type="component" value="Chromosome 3"/>
</dbReference>
<evidence type="ECO:0000313" key="1">
    <source>
        <dbReference type="EMBL" id="KAJ8890652.1"/>
    </source>
</evidence>
<name>A0ABQ9I221_9NEOP</name>
<comment type="caution">
    <text evidence="1">The sequence shown here is derived from an EMBL/GenBank/DDBJ whole genome shotgun (WGS) entry which is preliminary data.</text>
</comment>
<dbReference type="EMBL" id="JARBHB010000003">
    <property type="protein sequence ID" value="KAJ8890652.1"/>
    <property type="molecule type" value="Genomic_DNA"/>
</dbReference>
<gene>
    <name evidence="1" type="ORF">PR048_010161</name>
</gene>
<protein>
    <submittedName>
        <fullName evidence="1">Uncharacterized protein</fullName>
    </submittedName>
</protein>